<dbReference type="Gene3D" id="2.60.300.12">
    <property type="entry name" value="HesB-like domain"/>
    <property type="match status" value="1"/>
</dbReference>
<reference evidence="1 2" key="2">
    <citation type="submission" date="2019-05" db="EMBL/GenBank/DDBJ databases">
        <authorList>
            <person name="Suflita J.M."/>
            <person name="Marks C.R."/>
        </authorList>
    </citation>
    <scope>NUCLEOTIDE SEQUENCE [LARGE SCALE GENOMIC DNA]</scope>
    <source>
        <strain evidence="1 2">ALDC</strain>
    </source>
</reference>
<evidence type="ECO:0000313" key="1">
    <source>
        <dbReference type="EMBL" id="QCQ22466.1"/>
    </source>
</evidence>
<dbReference type="AlphaFoldDB" id="A0A4P8L3D7"/>
<name>A0A4P8L3D7_9BACT</name>
<dbReference type="InterPro" id="IPR035903">
    <property type="entry name" value="HesB-like_dom_sf"/>
</dbReference>
<dbReference type="EMBL" id="CP040098">
    <property type="protein sequence ID" value="QCQ22466.1"/>
    <property type="molecule type" value="Genomic_DNA"/>
</dbReference>
<gene>
    <name evidence="1" type="ORF">FDQ92_10010</name>
</gene>
<dbReference type="SUPFAM" id="SSF89360">
    <property type="entry name" value="HesB-like domain"/>
    <property type="match status" value="1"/>
</dbReference>
<organism evidence="1 2">
    <name type="scientific">Desulfoglaeba alkanexedens ALDC</name>
    <dbReference type="NCBI Taxonomy" id="980445"/>
    <lineage>
        <taxon>Bacteria</taxon>
        <taxon>Pseudomonadati</taxon>
        <taxon>Thermodesulfobacteriota</taxon>
        <taxon>Syntrophobacteria</taxon>
        <taxon>Syntrophobacterales</taxon>
        <taxon>Syntrophobacteraceae</taxon>
        <taxon>Desulfoglaeba</taxon>
    </lineage>
</organism>
<evidence type="ECO:0000313" key="2">
    <source>
        <dbReference type="Proteomes" id="UP000298602"/>
    </source>
</evidence>
<dbReference type="KEGG" id="dax:FDQ92_10010"/>
<reference evidence="1 2" key="1">
    <citation type="submission" date="2019-05" db="EMBL/GenBank/DDBJ databases">
        <title>The Complete Genome Sequence of the n-alkane-degrading Desulfoglaeba alkanexedens ALDC reveals multiple alkylsuccinate synthase gene clusters.</title>
        <authorList>
            <person name="Callaghan A.V."/>
            <person name="Davidova I.A."/>
            <person name="Duncan K.E."/>
            <person name="Morris B."/>
            <person name="McInerney M.J."/>
        </authorList>
    </citation>
    <scope>NUCLEOTIDE SEQUENCE [LARGE SCALE GENOMIC DNA]</scope>
    <source>
        <strain evidence="1 2">ALDC</strain>
    </source>
</reference>
<proteinExistence type="predicted"/>
<protein>
    <recommendedName>
        <fullName evidence="3">Heme biosynthesis protein HemY</fullName>
    </recommendedName>
</protein>
<dbReference type="Proteomes" id="UP000298602">
    <property type="component" value="Chromosome"/>
</dbReference>
<evidence type="ECO:0008006" key="3">
    <source>
        <dbReference type="Google" id="ProtNLM"/>
    </source>
</evidence>
<keyword evidence="2" id="KW-1185">Reference proteome</keyword>
<dbReference type="OrthoDB" id="1955366at2"/>
<sequence length="67" mass="7208">MVLDEPNDNDEVFEVNGFTMIVEKALMDLTQALTVDYVDYGMMSGFRIDCQVPIGTGGGCGTSCSCC</sequence>
<accession>A0A4P8L3D7</accession>